<sequence length="72" mass="8582">MILYADGNIKSYVLTDKYNVVVLHGKRESFRCRQRNNDKPLKFISYKHMNKTVKKNNKVIHGHFKLDTMSRL</sequence>
<reference evidence="1" key="1">
    <citation type="journal article" date="2020" name="Nature">
        <title>Giant virus diversity and host interactions through global metagenomics.</title>
        <authorList>
            <person name="Schulz F."/>
            <person name="Roux S."/>
            <person name="Paez-Espino D."/>
            <person name="Jungbluth S."/>
            <person name="Walsh D.A."/>
            <person name="Denef V.J."/>
            <person name="McMahon K.D."/>
            <person name="Konstantinidis K.T."/>
            <person name="Eloe-Fadrosh E.A."/>
            <person name="Kyrpides N.C."/>
            <person name="Woyke T."/>
        </authorList>
    </citation>
    <scope>NUCLEOTIDE SEQUENCE</scope>
    <source>
        <strain evidence="1">GVMAG-M-3300020595-32</strain>
    </source>
</reference>
<protein>
    <submittedName>
        <fullName evidence="1">Uncharacterized protein</fullName>
    </submittedName>
</protein>
<evidence type="ECO:0000313" key="1">
    <source>
        <dbReference type="EMBL" id="QHT02493.1"/>
    </source>
</evidence>
<dbReference type="AlphaFoldDB" id="A0A6C0CDX4"/>
<organism evidence="1">
    <name type="scientific">viral metagenome</name>
    <dbReference type="NCBI Taxonomy" id="1070528"/>
    <lineage>
        <taxon>unclassified sequences</taxon>
        <taxon>metagenomes</taxon>
        <taxon>organismal metagenomes</taxon>
    </lineage>
</organism>
<proteinExistence type="predicted"/>
<dbReference type="EMBL" id="MN739395">
    <property type="protein sequence ID" value="QHT02493.1"/>
    <property type="molecule type" value="Genomic_DNA"/>
</dbReference>
<accession>A0A6C0CDX4</accession>
<name>A0A6C0CDX4_9ZZZZ</name>